<gene>
    <name evidence="5" type="ORF">G7Y89_g8286</name>
</gene>
<dbReference type="Gene3D" id="1.20.1050.10">
    <property type="match status" value="1"/>
</dbReference>
<evidence type="ECO:0000256" key="2">
    <source>
        <dbReference type="RuleBase" id="RU003494"/>
    </source>
</evidence>
<comment type="caution">
    <text evidence="5">The sequence shown here is derived from an EMBL/GenBank/DDBJ whole genome shotgun (WGS) entry which is preliminary data.</text>
</comment>
<dbReference type="InterPro" id="IPR036282">
    <property type="entry name" value="Glutathione-S-Trfase_C_sf"/>
</dbReference>
<dbReference type="InterPro" id="IPR050802">
    <property type="entry name" value="EF-GSTs"/>
</dbReference>
<evidence type="ECO:0000313" key="6">
    <source>
        <dbReference type="Proteomes" id="UP000566819"/>
    </source>
</evidence>
<evidence type="ECO:0000259" key="3">
    <source>
        <dbReference type="PROSITE" id="PS50404"/>
    </source>
</evidence>
<dbReference type="PROSITE" id="PS50405">
    <property type="entry name" value="GST_CTER"/>
    <property type="match status" value="1"/>
</dbReference>
<dbReference type="Gene3D" id="3.40.30.10">
    <property type="entry name" value="Glutaredoxin"/>
    <property type="match status" value="1"/>
</dbReference>
<dbReference type="CDD" id="cd03181">
    <property type="entry name" value="GST_C_EF1Bgamma_like"/>
    <property type="match status" value="1"/>
</dbReference>
<dbReference type="GO" id="GO:0006414">
    <property type="term" value="P:translational elongation"/>
    <property type="evidence" value="ECO:0007669"/>
    <property type="project" value="TreeGrafter"/>
</dbReference>
<evidence type="ECO:0000313" key="5">
    <source>
        <dbReference type="EMBL" id="KAF4629852.1"/>
    </source>
</evidence>
<reference evidence="5 6" key="1">
    <citation type="submission" date="2020-03" db="EMBL/GenBank/DDBJ databases">
        <title>Draft Genome Sequence of Cudoniella acicularis.</title>
        <authorList>
            <person name="Buettner E."/>
            <person name="Kellner H."/>
        </authorList>
    </citation>
    <scope>NUCLEOTIDE SEQUENCE [LARGE SCALE GENOMIC DNA]</scope>
    <source>
        <strain evidence="5 6">DSM 108380</strain>
    </source>
</reference>
<dbReference type="PROSITE" id="PS50404">
    <property type="entry name" value="GST_NTER"/>
    <property type="match status" value="1"/>
</dbReference>
<evidence type="ECO:0000259" key="4">
    <source>
        <dbReference type="PROSITE" id="PS50405"/>
    </source>
</evidence>
<keyword evidence="6" id="KW-1185">Reference proteome</keyword>
<dbReference type="OrthoDB" id="249703at2759"/>
<dbReference type="PANTHER" id="PTHR43986">
    <property type="entry name" value="ELONGATION FACTOR 1-GAMMA"/>
    <property type="match status" value="1"/>
</dbReference>
<protein>
    <recommendedName>
        <fullName evidence="7">Glutathione S-transferase</fullName>
    </recommendedName>
</protein>
<proteinExistence type="inferred from homology"/>
<dbReference type="Pfam" id="PF00043">
    <property type="entry name" value="GST_C"/>
    <property type="match status" value="1"/>
</dbReference>
<dbReference type="Proteomes" id="UP000566819">
    <property type="component" value="Unassembled WGS sequence"/>
</dbReference>
<dbReference type="AlphaFoldDB" id="A0A8H4RGW7"/>
<organism evidence="5 6">
    <name type="scientific">Cudoniella acicularis</name>
    <dbReference type="NCBI Taxonomy" id="354080"/>
    <lineage>
        <taxon>Eukaryota</taxon>
        <taxon>Fungi</taxon>
        <taxon>Dikarya</taxon>
        <taxon>Ascomycota</taxon>
        <taxon>Pezizomycotina</taxon>
        <taxon>Leotiomycetes</taxon>
        <taxon>Helotiales</taxon>
        <taxon>Tricladiaceae</taxon>
        <taxon>Cudoniella</taxon>
    </lineage>
</organism>
<sequence length="251" mass="27827">MAPSFTIYGYDDNPRTRIIKIVVTPIFSRLYSPHSVNPTCSQAAAEGITLNQSLVVPRKGINKFAHMENFPLSQGKIPALEGPGIKITETIAIAHYLSKLNHKSHLLGSAGTLSQESLVLSYISWANQELLQTLSRWFLPLIPGFTDPAPYSYDAVEAGKKASLSLLDRLEKVLGEVEWMVGDGPTLADIFVSVVVSRGLQWVLGREWREAHPAIMAHFKRVIRWDPVSRVILEFKLVEVETPNVQPTSAA</sequence>
<dbReference type="Pfam" id="PF02798">
    <property type="entry name" value="GST_N"/>
    <property type="match status" value="1"/>
</dbReference>
<evidence type="ECO:0000256" key="1">
    <source>
        <dbReference type="ARBA" id="ARBA00007409"/>
    </source>
</evidence>
<accession>A0A8H4RGW7</accession>
<dbReference type="InterPro" id="IPR004046">
    <property type="entry name" value="GST_C"/>
</dbReference>
<feature type="domain" description="GST N-terminal" evidence="3">
    <location>
        <begin position="3"/>
        <end position="105"/>
    </location>
</feature>
<name>A0A8H4RGW7_9HELO</name>
<dbReference type="GO" id="GO:0005634">
    <property type="term" value="C:nucleus"/>
    <property type="evidence" value="ECO:0007669"/>
    <property type="project" value="TreeGrafter"/>
</dbReference>
<dbReference type="EMBL" id="JAAMPI010000618">
    <property type="protein sequence ID" value="KAF4629852.1"/>
    <property type="molecule type" value="Genomic_DNA"/>
</dbReference>
<comment type="similarity">
    <text evidence="1 2">Belongs to the GST superfamily.</text>
</comment>
<dbReference type="InterPro" id="IPR010987">
    <property type="entry name" value="Glutathione-S-Trfase_C-like"/>
</dbReference>
<dbReference type="PANTHER" id="PTHR43986:SF1">
    <property type="entry name" value="ELONGATION FACTOR 1-GAMMA"/>
    <property type="match status" value="1"/>
</dbReference>
<evidence type="ECO:0008006" key="7">
    <source>
        <dbReference type="Google" id="ProtNLM"/>
    </source>
</evidence>
<feature type="domain" description="GST C-terminal" evidence="4">
    <location>
        <begin position="112"/>
        <end position="244"/>
    </location>
</feature>
<dbReference type="SUPFAM" id="SSF47616">
    <property type="entry name" value="GST C-terminal domain-like"/>
    <property type="match status" value="1"/>
</dbReference>
<dbReference type="InterPro" id="IPR004045">
    <property type="entry name" value="Glutathione_S-Trfase_N"/>
</dbReference>
<dbReference type="GO" id="GO:0005737">
    <property type="term" value="C:cytoplasm"/>
    <property type="evidence" value="ECO:0007669"/>
    <property type="project" value="TreeGrafter"/>
</dbReference>